<evidence type="ECO:0000256" key="2">
    <source>
        <dbReference type="SAM" id="Phobius"/>
    </source>
</evidence>
<gene>
    <name evidence="3" type="ORF">NIES21_14640</name>
</gene>
<keyword evidence="4" id="KW-1185">Reference proteome</keyword>
<feature type="transmembrane region" description="Helical" evidence="2">
    <location>
        <begin position="151"/>
        <end position="169"/>
    </location>
</feature>
<feature type="transmembrane region" description="Helical" evidence="2">
    <location>
        <begin position="124"/>
        <end position="145"/>
    </location>
</feature>
<dbReference type="OrthoDB" id="514909at2"/>
<organism evidence="3 4">
    <name type="scientific">Anabaenopsis circularis NIES-21</name>
    <dbReference type="NCBI Taxonomy" id="1085406"/>
    <lineage>
        <taxon>Bacteria</taxon>
        <taxon>Bacillati</taxon>
        <taxon>Cyanobacteriota</taxon>
        <taxon>Cyanophyceae</taxon>
        <taxon>Nostocales</taxon>
        <taxon>Nodulariaceae</taxon>
        <taxon>Anabaenopsis</taxon>
    </lineage>
</organism>
<accession>A0A1Z4GE79</accession>
<sequence length="212" mass="23320">MANCPNCGSKHIQLVRETNVNWGRAVAGWALFGVVGGAVGAVTGEDRNANICLDCGTSWKASDLYKTLQIIKEFADITLDLTIEEDRFFLNRFISEINPYIEAIPQSKLKAEKLIKDAEIKKDVGSSLGICIGLLISIVGCSAVGGSGGVLPITFFIFPIVGGWIGTLVDKSNKKRTEQEIENVRRKAALIKIRAEEELQQKLDELINEYKY</sequence>
<dbReference type="Proteomes" id="UP000218287">
    <property type="component" value="Chromosome"/>
</dbReference>
<keyword evidence="2" id="KW-0812">Transmembrane</keyword>
<evidence type="ECO:0000256" key="1">
    <source>
        <dbReference type="SAM" id="Coils"/>
    </source>
</evidence>
<keyword evidence="2" id="KW-0472">Membrane</keyword>
<dbReference type="EMBL" id="AP018174">
    <property type="protein sequence ID" value="BAY15646.1"/>
    <property type="molecule type" value="Genomic_DNA"/>
</dbReference>
<keyword evidence="1" id="KW-0175">Coiled coil</keyword>
<proteinExistence type="predicted"/>
<protein>
    <submittedName>
        <fullName evidence="3">Uncharacterized protein</fullName>
    </submittedName>
</protein>
<name>A0A1Z4GE79_9CYAN</name>
<feature type="coiled-coil region" evidence="1">
    <location>
        <begin position="174"/>
        <end position="201"/>
    </location>
</feature>
<reference evidence="3 4" key="1">
    <citation type="submission" date="2017-06" db="EMBL/GenBank/DDBJ databases">
        <title>Genome sequencing of cyanobaciteial culture collection at National Institute for Environmental Studies (NIES).</title>
        <authorList>
            <person name="Hirose Y."/>
            <person name="Shimura Y."/>
            <person name="Fujisawa T."/>
            <person name="Nakamura Y."/>
            <person name="Kawachi M."/>
        </authorList>
    </citation>
    <scope>NUCLEOTIDE SEQUENCE [LARGE SCALE GENOMIC DNA]</scope>
    <source>
        <strain evidence="3 4">NIES-21</strain>
    </source>
</reference>
<evidence type="ECO:0000313" key="3">
    <source>
        <dbReference type="EMBL" id="BAY15646.1"/>
    </source>
</evidence>
<dbReference type="AlphaFoldDB" id="A0A1Z4GE79"/>
<evidence type="ECO:0000313" key="4">
    <source>
        <dbReference type="Proteomes" id="UP000218287"/>
    </source>
</evidence>
<keyword evidence="2" id="KW-1133">Transmembrane helix</keyword>